<dbReference type="Pfam" id="PF13990">
    <property type="entry name" value="YjcZ"/>
    <property type="match status" value="1"/>
</dbReference>
<dbReference type="InterPro" id="IPR025599">
    <property type="entry name" value="YjcZ"/>
</dbReference>
<accession>A0A9Q4T2P6</accession>
<organism evidence="1 2">
    <name type="scientific">Cronobacter dublinensis</name>
    <dbReference type="NCBI Taxonomy" id="413497"/>
    <lineage>
        <taxon>Bacteria</taxon>
        <taxon>Pseudomonadati</taxon>
        <taxon>Pseudomonadota</taxon>
        <taxon>Gammaproteobacteria</taxon>
        <taxon>Enterobacterales</taxon>
        <taxon>Enterobacteriaceae</taxon>
        <taxon>Cronobacter</taxon>
    </lineage>
</organism>
<gene>
    <name evidence="1" type="ORF">EHJ13_07340</name>
</gene>
<proteinExistence type="predicted"/>
<reference evidence="1" key="1">
    <citation type="submission" date="2018-11" db="EMBL/GenBank/DDBJ databases">
        <title>Genomics analysis of Putative Virulence Factors on Adhesion and Cytotoxicity for Cronobacter spp.</title>
        <authorList>
            <person name="Cui J."/>
        </authorList>
    </citation>
    <scope>NUCLEOTIDE SEQUENCE</scope>
    <source>
        <strain evidence="1">SD69</strain>
    </source>
</reference>
<dbReference type="RefSeq" id="WP_161590653.1">
    <property type="nucleotide sequence ID" value="NZ_RPBY01000002.1"/>
</dbReference>
<evidence type="ECO:0000313" key="2">
    <source>
        <dbReference type="Proteomes" id="UP000778262"/>
    </source>
</evidence>
<protein>
    <submittedName>
        <fullName evidence="1">Methyl-accepting chemotaxis protein</fullName>
    </submittedName>
</protein>
<evidence type="ECO:0000313" key="1">
    <source>
        <dbReference type="EMBL" id="NCH87259.1"/>
    </source>
</evidence>
<dbReference type="EMBL" id="RPBY01000002">
    <property type="protein sequence ID" value="NCH87259.1"/>
    <property type="molecule type" value="Genomic_DNA"/>
</dbReference>
<name>A0A9Q4T2P6_9ENTR</name>
<dbReference type="AlphaFoldDB" id="A0A9Q4T2P6"/>
<comment type="caution">
    <text evidence="1">The sequence shown here is derived from an EMBL/GenBank/DDBJ whole genome shotgun (WGS) entry which is preliminary data.</text>
</comment>
<sequence length="283" mass="31729">MNGSLVEGPGRHLHALHGRLMVDLAKGTDDDRHCRPHLQHQKVREQLQKSLAAAEPPAATPDILALNMLATLSRQRPPGHLALSLTAQTLALRRQRLSEKGASASIAEALDGIIGQYQHSAARLESQLRQQDLTAAAQRHFRDVMTRWQRGEFNGWSPAGRCYVALEELRWGAFGDALRLSEPSVKSALLQPVYEESAMQLAQSVDASTHTRHFYHQWMHMPPQPGLLEHKDLLCWLGADYDDERHPVSWSVTQTWQSVSLGMPRICSARRLANALVEEIFLL</sequence>
<dbReference type="Proteomes" id="UP000778262">
    <property type="component" value="Unassembled WGS sequence"/>
</dbReference>